<dbReference type="GO" id="GO:0008115">
    <property type="term" value="F:sarcosine oxidase activity"/>
    <property type="evidence" value="ECO:0007669"/>
    <property type="project" value="TreeGrafter"/>
</dbReference>
<evidence type="ECO:0000256" key="3">
    <source>
        <dbReference type="ARBA" id="ARBA00022827"/>
    </source>
</evidence>
<dbReference type="OrthoDB" id="9806257at2"/>
<dbReference type="AlphaFoldDB" id="A0A238YV47"/>
<proteinExistence type="predicted"/>
<dbReference type="Proteomes" id="UP000198417">
    <property type="component" value="Unassembled WGS sequence"/>
</dbReference>
<dbReference type="Gene3D" id="3.30.9.10">
    <property type="entry name" value="D-Amino Acid Oxidase, subunit A, domain 2"/>
    <property type="match status" value="1"/>
</dbReference>
<dbReference type="Gene3D" id="3.50.50.60">
    <property type="entry name" value="FAD/NAD(P)-binding domain"/>
    <property type="match status" value="1"/>
</dbReference>
<organism evidence="6 7">
    <name type="scientific">Puniceibacterium sediminis</name>
    <dbReference type="NCBI Taxonomy" id="1608407"/>
    <lineage>
        <taxon>Bacteria</taxon>
        <taxon>Pseudomonadati</taxon>
        <taxon>Pseudomonadota</taxon>
        <taxon>Alphaproteobacteria</taxon>
        <taxon>Rhodobacterales</taxon>
        <taxon>Paracoccaceae</taxon>
        <taxon>Puniceibacterium</taxon>
    </lineage>
</organism>
<evidence type="ECO:0000259" key="5">
    <source>
        <dbReference type="Pfam" id="PF01266"/>
    </source>
</evidence>
<name>A0A238YV47_9RHOB</name>
<protein>
    <submittedName>
        <fullName evidence="6">Glycine/D-amino acid oxidase</fullName>
    </submittedName>
</protein>
<dbReference type="GO" id="GO:0050660">
    <property type="term" value="F:flavin adenine dinucleotide binding"/>
    <property type="evidence" value="ECO:0007669"/>
    <property type="project" value="InterPro"/>
</dbReference>
<evidence type="ECO:0000313" key="6">
    <source>
        <dbReference type="EMBL" id="SNR74678.1"/>
    </source>
</evidence>
<keyword evidence="7" id="KW-1185">Reference proteome</keyword>
<keyword evidence="3" id="KW-0274">FAD</keyword>
<reference evidence="6 7" key="1">
    <citation type="submission" date="2017-06" db="EMBL/GenBank/DDBJ databases">
        <authorList>
            <person name="Kim H.J."/>
            <person name="Triplett B.A."/>
        </authorList>
    </citation>
    <scope>NUCLEOTIDE SEQUENCE [LARGE SCALE GENOMIC DNA]</scope>
    <source>
        <strain evidence="6 7">DSM 29052</strain>
    </source>
</reference>
<evidence type="ECO:0000256" key="4">
    <source>
        <dbReference type="ARBA" id="ARBA00023002"/>
    </source>
</evidence>
<gene>
    <name evidence="6" type="ORF">SAMN06265370_12026</name>
</gene>
<keyword evidence="4" id="KW-0560">Oxidoreductase</keyword>
<dbReference type="InterPro" id="IPR036188">
    <property type="entry name" value="FAD/NAD-bd_sf"/>
</dbReference>
<dbReference type="InterPro" id="IPR006076">
    <property type="entry name" value="FAD-dep_OxRdtase"/>
</dbReference>
<evidence type="ECO:0000313" key="7">
    <source>
        <dbReference type="Proteomes" id="UP000198417"/>
    </source>
</evidence>
<evidence type="ECO:0000256" key="2">
    <source>
        <dbReference type="ARBA" id="ARBA00022630"/>
    </source>
</evidence>
<dbReference type="PANTHER" id="PTHR10961">
    <property type="entry name" value="PEROXISOMAL SARCOSINE OXIDASE"/>
    <property type="match status" value="1"/>
</dbReference>
<dbReference type="RefSeq" id="WP_089272941.1">
    <property type="nucleotide sequence ID" value="NZ_FZNN01000020.1"/>
</dbReference>
<dbReference type="PANTHER" id="PTHR10961:SF7">
    <property type="entry name" value="FAD DEPENDENT OXIDOREDUCTASE DOMAIN-CONTAINING PROTEIN"/>
    <property type="match status" value="1"/>
</dbReference>
<dbReference type="Pfam" id="PF01266">
    <property type="entry name" value="DAO"/>
    <property type="match status" value="1"/>
</dbReference>
<feature type="domain" description="FAD dependent oxidoreductase" evidence="5">
    <location>
        <begin position="6"/>
        <end position="346"/>
    </location>
</feature>
<dbReference type="InterPro" id="IPR045170">
    <property type="entry name" value="MTOX"/>
</dbReference>
<keyword evidence="2" id="KW-0285">Flavoprotein</keyword>
<comment type="cofactor">
    <cofactor evidence="1">
        <name>FAD</name>
        <dbReference type="ChEBI" id="CHEBI:57692"/>
    </cofactor>
</comment>
<sequence length="350" mass="37678">MTRKPDVIIVGAGINGLSATLELVRQGLSVRVIDPCGPENPAGASWGNHRLIHPFSDRPDRPTADDAITALHAWKEVLEHIGCDGFAPVGVLSQCPGPLARRAAGITHVETQPAEAIVERYPIWRGLRGEVTLAVDFGVLMASEILTSLRSHLEATGQVSFVTETASHLAPDQPVVLTDQNRHEARLCVVIAAGAGTGRLLAASGQDLEPLAGHFRRFECHVLHADHPELSLTSDQAAFYSMAGQDLWGMQPVRGQRLKLGFGKLSKEQDPNARTGADTIAKAMMRAYTSQWPGFGQCHDVEVESSHWTSISLPFPLLRKGPHVIVTADNGGGFKFAPLTGKSVARTVLR</sequence>
<evidence type="ECO:0000256" key="1">
    <source>
        <dbReference type="ARBA" id="ARBA00001974"/>
    </source>
</evidence>
<accession>A0A238YV47</accession>
<dbReference type="EMBL" id="FZNN01000020">
    <property type="protein sequence ID" value="SNR74678.1"/>
    <property type="molecule type" value="Genomic_DNA"/>
</dbReference>
<dbReference type="SUPFAM" id="SSF51905">
    <property type="entry name" value="FAD/NAD(P)-binding domain"/>
    <property type="match status" value="1"/>
</dbReference>